<name>A0A815QNV2_9BILA</name>
<dbReference type="EMBL" id="CAJNON010001480">
    <property type="protein sequence ID" value="CAF1465795.1"/>
    <property type="molecule type" value="Genomic_DNA"/>
</dbReference>
<evidence type="ECO:0000313" key="2">
    <source>
        <dbReference type="EMBL" id="CAF3659849.1"/>
    </source>
</evidence>
<evidence type="ECO:0000313" key="1">
    <source>
        <dbReference type="EMBL" id="CAF1465795.1"/>
    </source>
</evidence>
<organism evidence="1 3">
    <name type="scientific">Adineta steineri</name>
    <dbReference type="NCBI Taxonomy" id="433720"/>
    <lineage>
        <taxon>Eukaryota</taxon>
        <taxon>Metazoa</taxon>
        <taxon>Spiralia</taxon>
        <taxon>Gnathifera</taxon>
        <taxon>Rotifera</taxon>
        <taxon>Eurotatoria</taxon>
        <taxon>Bdelloidea</taxon>
        <taxon>Adinetida</taxon>
        <taxon>Adinetidae</taxon>
        <taxon>Adineta</taxon>
    </lineage>
</organism>
<reference evidence="1" key="1">
    <citation type="submission" date="2021-02" db="EMBL/GenBank/DDBJ databases">
        <authorList>
            <person name="Nowell W R."/>
        </authorList>
    </citation>
    <scope>NUCLEOTIDE SEQUENCE</scope>
</reference>
<sequence length="316" mass="37062">MASPNVSIVPSISSVLIRDDNLELYSLLWADHSVNSSENRKTQEQLRSAINHIRVFDNGNDCEIYIRQSKDDQILLIISGQLGSVIVPSIHSLRQINSIYIYCFNSNKHREWASKFTKIRAIVTTLNDLIQQIKVDRKKREKQFKEPLPVSIFNSVSNEERSSTNMNGGFLHFQLLVNGLLRLRYNQTVRDEFFQLCKKEYEGNYKQLDVLREFNESYSPEKALFWYTRHSFLYRMLNKALRVQNINVLFLFGVFIRDIYQQLEKLQQEQDQISIRVYRGQLMSKQELDILKECKGQFISINTFLEGVDGWLAMGL</sequence>
<proteinExistence type="predicted"/>
<dbReference type="OrthoDB" id="10060770at2759"/>
<protein>
    <submittedName>
        <fullName evidence="1">Uncharacterized protein</fullName>
    </submittedName>
</protein>
<dbReference type="Proteomes" id="UP000663881">
    <property type="component" value="Unassembled WGS sequence"/>
</dbReference>
<dbReference type="SUPFAM" id="SSF56399">
    <property type="entry name" value="ADP-ribosylation"/>
    <property type="match status" value="1"/>
</dbReference>
<dbReference type="AlphaFoldDB" id="A0A815QNV2"/>
<dbReference type="Proteomes" id="UP000663891">
    <property type="component" value="Unassembled WGS sequence"/>
</dbReference>
<evidence type="ECO:0000313" key="3">
    <source>
        <dbReference type="Proteomes" id="UP000663891"/>
    </source>
</evidence>
<comment type="caution">
    <text evidence="1">The sequence shown here is derived from an EMBL/GenBank/DDBJ whole genome shotgun (WGS) entry which is preliminary data.</text>
</comment>
<dbReference type="EMBL" id="CAJOAY010000416">
    <property type="protein sequence ID" value="CAF3659849.1"/>
    <property type="molecule type" value="Genomic_DNA"/>
</dbReference>
<accession>A0A815QNV2</accession>
<gene>
    <name evidence="2" type="ORF">OKA104_LOCUS9703</name>
    <name evidence="1" type="ORF">VCS650_LOCUS40310</name>
</gene>